<comment type="caution">
    <text evidence="1">The sequence shown here is derived from an EMBL/GenBank/DDBJ whole genome shotgun (WGS) entry which is preliminary data.</text>
</comment>
<keyword evidence="1" id="KW-0946">Virion</keyword>
<dbReference type="AlphaFoldDB" id="A0A3A1R0S3"/>
<keyword evidence="2" id="KW-1185">Reference proteome</keyword>
<evidence type="ECO:0000313" key="1">
    <source>
        <dbReference type="EMBL" id="RIW35134.1"/>
    </source>
</evidence>
<gene>
    <name evidence="1" type="ORF">D3H55_08805</name>
</gene>
<sequence>MSDDVSKKKTNPIPSSVVDLLISDIFHKNGVKETDIKGKLSDEQKKWIKDMVEDLSGQVDSLVNPADKKTEK</sequence>
<dbReference type="OrthoDB" id="2739784at2"/>
<dbReference type="RefSeq" id="WP_119546536.1">
    <property type="nucleotide sequence ID" value="NZ_QXIR01000009.1"/>
</dbReference>
<proteinExistence type="predicted"/>
<reference evidence="1 2" key="1">
    <citation type="submission" date="2018-09" db="EMBL/GenBank/DDBJ databases">
        <title>Bacillus saliacetes sp. nov., isolated from Thai shrimp paste (Ka-pi).</title>
        <authorList>
            <person name="Daroonpunt R."/>
            <person name="Tanasupawat S."/>
            <person name="Yiamsombut S."/>
        </authorList>
    </citation>
    <scope>NUCLEOTIDE SEQUENCE [LARGE SCALE GENOMIC DNA]</scope>
    <source>
        <strain evidence="1 2">SKP7-4</strain>
    </source>
</reference>
<name>A0A3A1R0S3_9BACI</name>
<protein>
    <submittedName>
        <fullName evidence="1">Spore coat protein</fullName>
    </submittedName>
</protein>
<keyword evidence="1" id="KW-0167">Capsid protein</keyword>
<dbReference type="EMBL" id="QXIR01000009">
    <property type="protein sequence ID" value="RIW35134.1"/>
    <property type="molecule type" value="Genomic_DNA"/>
</dbReference>
<organism evidence="1 2">
    <name type="scientific">Bacillus salacetis</name>
    <dbReference type="NCBI Taxonomy" id="2315464"/>
    <lineage>
        <taxon>Bacteria</taxon>
        <taxon>Bacillati</taxon>
        <taxon>Bacillota</taxon>
        <taxon>Bacilli</taxon>
        <taxon>Bacillales</taxon>
        <taxon>Bacillaceae</taxon>
        <taxon>Bacillus</taxon>
    </lineage>
</organism>
<dbReference type="Proteomes" id="UP000265801">
    <property type="component" value="Unassembled WGS sequence"/>
</dbReference>
<accession>A0A3A1R0S3</accession>
<evidence type="ECO:0000313" key="2">
    <source>
        <dbReference type="Proteomes" id="UP000265801"/>
    </source>
</evidence>